<evidence type="ECO:0000313" key="2">
    <source>
        <dbReference type="Proteomes" id="UP000013131"/>
    </source>
</evidence>
<comment type="caution">
    <text evidence="1">The sequence shown here is derived from an EMBL/GenBank/DDBJ whole genome shotgun (WGS) entry which is preliminary data.</text>
</comment>
<dbReference type="OrthoDB" id="9839576at2"/>
<dbReference type="AlphaFoldDB" id="N9TRW0"/>
<dbReference type="PATRIC" id="fig|1188233.3.peg.282"/>
<name>N9TRW0_9BACT</name>
<keyword evidence="2" id="KW-1185">Reference proteome</keyword>
<reference evidence="1 2" key="1">
    <citation type="journal article" date="2013" name="Genome Announc.">
        <title>Draft Genome Sequences of Mycoplasma auris and Mycoplasma yeatsii, Two Species of the Ear Canal of Caprinae.</title>
        <authorList>
            <person name="Dordet-Frisoni E."/>
            <person name="Baranowski E."/>
            <person name="Barre A."/>
            <person name="Blanchard A."/>
            <person name="Breton M."/>
            <person name="Couture C."/>
            <person name="Dupuy V."/>
            <person name="Gaurivaud P."/>
            <person name="Jacob D."/>
            <person name="Lemaitre C."/>
            <person name="Manso-Silvan L."/>
            <person name="Nikolski M."/>
            <person name="Nouvel L.X."/>
            <person name="Poumarat F."/>
            <person name="Sirand-Pugnet P."/>
            <person name="Thebault P."/>
            <person name="Theil S."/>
            <person name="Thiaucourt F."/>
            <person name="Citti C."/>
            <person name="Tardy F."/>
        </authorList>
    </citation>
    <scope>NUCLEOTIDE SEQUENCE [LARGE SCALE GENOMIC DNA]</scope>
    <source>
        <strain evidence="1 2">15026</strain>
    </source>
</reference>
<dbReference type="EMBL" id="AORI01000009">
    <property type="protein sequence ID" value="ENY68805.1"/>
    <property type="molecule type" value="Genomic_DNA"/>
</dbReference>
<sequence length="85" mass="9942">MTTELTKELHKFKLLIEKESPSSKELNNFLNFVLIDKRLEAERIKGWQWINVLNSWANNYQIGNKNEEETASAIKAILLLNPIEE</sequence>
<organism evidence="1 2">
    <name type="scientific">Metamycoplasma auris 15026</name>
    <dbReference type="NCBI Taxonomy" id="1188233"/>
    <lineage>
        <taxon>Bacteria</taxon>
        <taxon>Bacillati</taxon>
        <taxon>Mycoplasmatota</taxon>
        <taxon>Mycoplasmoidales</taxon>
        <taxon>Metamycoplasmataceae</taxon>
        <taxon>Metamycoplasma</taxon>
    </lineage>
</organism>
<gene>
    <name evidence="1" type="ORF">MAU_2900</name>
</gene>
<accession>N9TRW0</accession>
<evidence type="ECO:0000313" key="1">
    <source>
        <dbReference type="EMBL" id="ENY68805.1"/>
    </source>
</evidence>
<proteinExistence type="predicted"/>
<dbReference type="STRING" id="1188233.MAU_2900"/>
<dbReference type="Proteomes" id="UP000013131">
    <property type="component" value="Unassembled WGS sequence"/>
</dbReference>
<protein>
    <submittedName>
        <fullName evidence="1">Uncharacterized protein</fullName>
    </submittedName>
</protein>
<dbReference type="RefSeq" id="WP_004424269.1">
    <property type="nucleotide sequence ID" value="NZ_AORI01000009.1"/>
</dbReference>